<dbReference type="GO" id="GO:0045003">
    <property type="term" value="P:double-strand break repair via synthesis-dependent strand annealing"/>
    <property type="evidence" value="ECO:0007669"/>
    <property type="project" value="TreeGrafter"/>
</dbReference>
<reference evidence="3 4" key="1">
    <citation type="submission" date="2024-01" db="EMBL/GenBank/DDBJ databases">
        <title>Genome assemblies of Stephania.</title>
        <authorList>
            <person name="Yang L."/>
        </authorList>
    </citation>
    <scope>NUCLEOTIDE SEQUENCE [LARGE SCALE GENOMIC DNA]</scope>
    <source>
        <strain evidence="3">QJT</strain>
        <tissue evidence="3">Leaf</tissue>
    </source>
</reference>
<dbReference type="InterPro" id="IPR013632">
    <property type="entry name" value="Rad51_C"/>
</dbReference>
<evidence type="ECO:0000256" key="1">
    <source>
        <dbReference type="SAM" id="MobiDB-lite"/>
    </source>
</evidence>
<dbReference type="GO" id="GO:0090656">
    <property type="term" value="P:t-circle formation"/>
    <property type="evidence" value="ECO:0007669"/>
    <property type="project" value="TreeGrafter"/>
</dbReference>
<dbReference type="PANTHER" id="PTHR46487:SF1">
    <property type="entry name" value="DNA REPAIR PROTEIN XRCC3"/>
    <property type="match status" value="1"/>
</dbReference>
<dbReference type="EMBL" id="JBBNAE010000001">
    <property type="protein sequence ID" value="KAK9153515.1"/>
    <property type="molecule type" value="Genomic_DNA"/>
</dbReference>
<feature type="compositionally biased region" description="Basic and acidic residues" evidence="1">
    <location>
        <begin position="22"/>
        <end position="32"/>
    </location>
</feature>
<name>A0AAP0KK27_9MAGN</name>
<dbReference type="Proteomes" id="UP001417504">
    <property type="component" value="Unassembled WGS sequence"/>
</dbReference>
<gene>
    <name evidence="3" type="ORF">Sjap_000995</name>
</gene>
<dbReference type="PRINTS" id="PR01217">
    <property type="entry name" value="PRICHEXTENSN"/>
</dbReference>
<feature type="domain" description="RecA family profile 1" evidence="2">
    <location>
        <begin position="116"/>
        <end position="171"/>
    </location>
</feature>
<dbReference type="InterPro" id="IPR020588">
    <property type="entry name" value="RecA_ATP-bd"/>
</dbReference>
<evidence type="ECO:0000313" key="3">
    <source>
        <dbReference type="EMBL" id="KAK9153515.1"/>
    </source>
</evidence>
<dbReference type="GO" id="GO:0071140">
    <property type="term" value="P:resolution of mitotic recombination intermediates"/>
    <property type="evidence" value="ECO:0007669"/>
    <property type="project" value="TreeGrafter"/>
</dbReference>
<dbReference type="GO" id="GO:0140664">
    <property type="term" value="F:ATP-dependent DNA damage sensor activity"/>
    <property type="evidence" value="ECO:0007669"/>
    <property type="project" value="InterPro"/>
</dbReference>
<feature type="compositionally biased region" description="Pro residues" evidence="1">
    <location>
        <begin position="57"/>
        <end position="112"/>
    </location>
</feature>
<dbReference type="GO" id="GO:0005657">
    <property type="term" value="C:replication fork"/>
    <property type="evidence" value="ECO:0007669"/>
    <property type="project" value="TreeGrafter"/>
</dbReference>
<dbReference type="GO" id="GO:0005524">
    <property type="term" value="F:ATP binding"/>
    <property type="evidence" value="ECO:0007669"/>
    <property type="project" value="InterPro"/>
</dbReference>
<dbReference type="InterPro" id="IPR027417">
    <property type="entry name" value="P-loop_NTPase"/>
</dbReference>
<dbReference type="SUPFAM" id="SSF52540">
    <property type="entry name" value="P-loop containing nucleoside triphosphate hydrolases"/>
    <property type="match status" value="1"/>
</dbReference>
<protein>
    <recommendedName>
        <fullName evidence="2">RecA family profile 1 domain-containing protein</fullName>
    </recommendedName>
</protein>
<evidence type="ECO:0000313" key="4">
    <source>
        <dbReference type="Proteomes" id="UP001417504"/>
    </source>
</evidence>
<dbReference type="SUPFAM" id="SSF81995">
    <property type="entry name" value="beta-sandwich domain of Sec23/24"/>
    <property type="match status" value="1"/>
</dbReference>
<comment type="caution">
    <text evidence="3">The sequence shown here is derived from an EMBL/GenBank/DDBJ whole genome shotgun (WGS) entry which is preliminary data.</text>
</comment>
<dbReference type="GO" id="GO:0000400">
    <property type="term" value="F:four-way junction DNA binding"/>
    <property type="evidence" value="ECO:0007669"/>
    <property type="project" value="TreeGrafter"/>
</dbReference>
<dbReference type="PANTHER" id="PTHR46487">
    <property type="entry name" value="DNA REPAIR PROTEIN XRCC3"/>
    <property type="match status" value="1"/>
</dbReference>
<dbReference type="AlphaFoldDB" id="A0AAP0KK27"/>
<proteinExistence type="predicted"/>
<feature type="region of interest" description="Disordered" evidence="1">
    <location>
        <begin position="1"/>
        <end position="112"/>
    </location>
</feature>
<organism evidence="3 4">
    <name type="scientific">Stephania japonica</name>
    <dbReference type="NCBI Taxonomy" id="461633"/>
    <lineage>
        <taxon>Eukaryota</taxon>
        <taxon>Viridiplantae</taxon>
        <taxon>Streptophyta</taxon>
        <taxon>Embryophyta</taxon>
        <taxon>Tracheophyta</taxon>
        <taxon>Spermatophyta</taxon>
        <taxon>Magnoliopsida</taxon>
        <taxon>Ranunculales</taxon>
        <taxon>Menispermaceae</taxon>
        <taxon>Menispermoideae</taxon>
        <taxon>Cissampelideae</taxon>
        <taxon>Stephania</taxon>
    </lineage>
</organism>
<dbReference type="PROSITE" id="PS50162">
    <property type="entry name" value="RECA_2"/>
    <property type="match status" value="1"/>
</dbReference>
<evidence type="ECO:0000259" key="2">
    <source>
        <dbReference type="PROSITE" id="PS50162"/>
    </source>
</evidence>
<sequence length="302" mass="33779">MHPGLPHPGRAPGRRHPLQLDNGDRGRERLRQDPALPPAPPLRPAPPLPRRPLRLLPLPPLRPPPTPPPPPPPLQQHQQPQPPRQHPRPPPPLRRRPPLPPPPPRLPPPPPPPPLPVKLIVIDSIALLFRSEFDNSPADLRRRSNLFFRIAGTLKAQARRFGLAVVVTNHVVDLVDSEGVRVGDLGEMWSSGRRVGAALGLAWATCVNSRLFLSRTDEVVGREADGEWRLRTRRRIHVLFAPHLPQASCEYQILRDGVFGHADHRTCCTASKSLLVGFQRLKNRTPFQNPRPNAATEFYANL</sequence>
<dbReference type="GO" id="GO:0000722">
    <property type="term" value="P:telomere maintenance via recombination"/>
    <property type="evidence" value="ECO:0007669"/>
    <property type="project" value="TreeGrafter"/>
</dbReference>
<feature type="compositionally biased region" description="Pro residues" evidence="1">
    <location>
        <begin position="35"/>
        <end position="50"/>
    </location>
</feature>
<keyword evidence="4" id="KW-1185">Reference proteome</keyword>
<feature type="compositionally biased region" description="Low complexity" evidence="1">
    <location>
        <begin position="1"/>
        <end position="11"/>
    </location>
</feature>
<dbReference type="Gene3D" id="3.40.50.300">
    <property type="entry name" value="P-loop containing nucleotide triphosphate hydrolases"/>
    <property type="match status" value="1"/>
</dbReference>
<dbReference type="GO" id="GO:0033065">
    <property type="term" value="C:Rad51C-XRCC3 complex"/>
    <property type="evidence" value="ECO:0007669"/>
    <property type="project" value="TreeGrafter"/>
</dbReference>
<accession>A0AAP0KK27</accession>
<dbReference type="Pfam" id="PF08423">
    <property type="entry name" value="Rad51"/>
    <property type="match status" value="1"/>
</dbReference>